<dbReference type="InterPro" id="IPR026784">
    <property type="entry name" value="Coact_PPARg"/>
</dbReference>
<dbReference type="SUPFAM" id="SSF88723">
    <property type="entry name" value="PIN domain-like"/>
    <property type="match status" value="1"/>
</dbReference>
<comment type="similarity">
    <text evidence="1">Belongs to the constitutive coactivator of PPAR-gamma family.</text>
</comment>
<protein>
    <submittedName>
        <fullName evidence="2">CSON004071 protein</fullName>
    </submittedName>
</protein>
<dbReference type="OMA" id="IDLMAMF"/>
<dbReference type="PANTHER" id="PTHR15976:SF16">
    <property type="entry name" value="ASTEROID DOMAIN-CONTAINING PROTEIN"/>
    <property type="match status" value="1"/>
</dbReference>
<proteinExistence type="inferred from homology"/>
<dbReference type="PANTHER" id="PTHR15976">
    <property type="entry name" value="CONSTITUTIVE COACTIVATOR OF PEROXISOME PROLIFERATOR-ACTIVATED RECEPTOR GAMMA"/>
    <property type="match status" value="1"/>
</dbReference>
<name>A0A336LY36_CULSO</name>
<accession>A0A336LY36</accession>
<evidence type="ECO:0000313" key="2">
    <source>
        <dbReference type="EMBL" id="SSX21177.1"/>
    </source>
</evidence>
<dbReference type="VEuPathDB" id="VectorBase:CSON004071"/>
<dbReference type="GO" id="GO:0005634">
    <property type="term" value="C:nucleus"/>
    <property type="evidence" value="ECO:0007669"/>
    <property type="project" value="TreeGrafter"/>
</dbReference>
<reference evidence="2" key="1">
    <citation type="submission" date="2018-07" db="EMBL/GenBank/DDBJ databases">
        <authorList>
            <person name="Quirk P.G."/>
            <person name="Krulwich T.A."/>
        </authorList>
    </citation>
    <scope>NUCLEOTIDE SEQUENCE</scope>
</reference>
<sequence>MGVRGLETFTKTNVDNGSFYVHMPNMIKSHQQASGTEALIVVDIEGMKLKFTPMEEMLVGMCSDIYCGRVRTFFQCLKDAGAKFVFFSDGPPQEDKHATWFKRQNQKYEDHLKVIDKIDRHYSIKKLVDDHVSGKDELPSNNMTQSLLRAVCKEFGELHVSIHNECDLELAAYATQNNAYAILADDSDFLIYPGRWRYWSIKNINEEKFTTLGYNRVALRSALSLSEHQMPLFAALGGNDIVQYEDIKQFHQRIGVRNKFINIAHYVRPIPLNLTDDVLEKLAEDVFSHKENWKKYTSYLKKGCEIYDIRQIQFPIQCSEDEWMKKILDGHLKTVYVILKDIPFSITTMYMDYRYFFTLLRKFCKKNRNSSFQSRDTSKVTYTELAIELRSRIVGVIMQHRNDSNYKSKAIAKLSHESPYRQILITPKYPEIQVPDLDKLLFPVDDDGLDPTRKLLFQWILTGKNNHKIDTDRLFALPKDYICTVATLFYMVKEGYLTVDDADIILYSIYLAFTKHKFRYEMMTPEYLLKDAFLTTFMFLKLHGFIRRTFKVVGLKKYMELVKFDGFFYHKIQQVWPVGFEAIKLYRLYA</sequence>
<evidence type="ECO:0000256" key="1">
    <source>
        <dbReference type="ARBA" id="ARBA00009495"/>
    </source>
</evidence>
<organism evidence="2">
    <name type="scientific">Culicoides sonorensis</name>
    <name type="common">Biting midge</name>
    <dbReference type="NCBI Taxonomy" id="179676"/>
    <lineage>
        <taxon>Eukaryota</taxon>
        <taxon>Metazoa</taxon>
        <taxon>Ecdysozoa</taxon>
        <taxon>Arthropoda</taxon>
        <taxon>Hexapoda</taxon>
        <taxon>Insecta</taxon>
        <taxon>Pterygota</taxon>
        <taxon>Neoptera</taxon>
        <taxon>Endopterygota</taxon>
        <taxon>Diptera</taxon>
        <taxon>Nematocera</taxon>
        <taxon>Chironomoidea</taxon>
        <taxon>Ceratopogonidae</taxon>
        <taxon>Ceratopogoninae</taxon>
        <taxon>Culicoides</taxon>
        <taxon>Monoculicoides</taxon>
    </lineage>
</organism>
<dbReference type="InterPro" id="IPR029060">
    <property type="entry name" value="PIN-like_dom_sf"/>
</dbReference>
<gene>
    <name evidence="2" type="primary">CSON004071</name>
</gene>
<dbReference type="EMBL" id="UFQT01000177">
    <property type="protein sequence ID" value="SSX21177.1"/>
    <property type="molecule type" value="Genomic_DNA"/>
</dbReference>
<dbReference type="Gene3D" id="3.40.50.1010">
    <property type="entry name" value="5'-nuclease"/>
    <property type="match status" value="1"/>
</dbReference>
<dbReference type="AlphaFoldDB" id="A0A336LY36"/>